<comment type="caution">
    <text evidence="2">The sequence shown here is derived from an EMBL/GenBank/DDBJ whole genome shotgun (WGS) entry which is preliminary data.</text>
</comment>
<dbReference type="KEGG" id="phet:94288544"/>
<dbReference type="OrthoDB" id="273330at2759"/>
<sequence length="1137" mass="126171">MRACAHRWRLRCESSGARLPRSTHAAHQLAALSYLLRDPRKSPVVIVAGHTFSACTTLYRVLPTAVYAAYHCESVLDGGVTFNCAEYPNRPHLPSVRLVPHTSALLGPEHCITTGSYVDVFQAVPKPIGAANTKPSLGGEDEGDSLLSESGSILRASKDVEELRQGSTSACADLLLSPIKDERRFLPSHQPRREATPVSPPGKVSVSRSPARLLLNPDFGSPDRGSNATRDGMQREPPPPRIHWVVTRWLINSHADPQKVIDAWRGVLNHSRPGEVASVLLFVNVEVADMVPLIGTLSSHRLQLALRLKGDMAEGDKTPRLSPPLYKCGACAAVWLPLPASSKLRSALLSLQARATAVAVPSSSCDPPAAMTGTTLPPRQASAQVGAAARPSQPRAQIEVPIVRCWDTTAPEEKQTPTHDPVSFTMGSFRRFAFVGDVKPPTHPHHHPCPALDCLQRIPEPLRSWEWVLRKGRSDVCVLPSDAKLSCALPYVLASDAEKEHREYQRALRHNAADAATSRSLKASVHSADVSTTGGPSVNASLPNPRYFTTLVSDAGSLLARDGCLSDLFVLEFQPALLEMGLIQRHRQLQHTETLLHKTAAELRWYHARQEHLSATEKLVETATPSASLTRSFLMSAIQFIRSCSCGRGVLAWPLTSPTEDHGCLRLAFTLSYEFYVDPRLPVVRHGEVGRAGCAVGAQMRHPVPGDGLVSPHTAPSAGSSSSPSRLSTAEMKEAISYILGSMRRFGWVLVWQEDHHRWPTAVPPPHMHPAINTLPSYFPLRRSGCTRLHEHIAVSLEQWRQKQHRLNGKRYNADMFMVESKAFSSHQAVESSSAAALDVVESSPYTSLDLWQAALIGEEAGIYLWEGQKVFLDDGHPGVIVEFRPPPAELFMPAEQHTTGTMRAYWRVQQRLHAEFIRFYRWRRFCCAAAHPRHIAAAFTGLPSYVREREMSYFPVVELLHASPAGRRQRVQVLPRLTVQHRIAYPCVCVVSVAEQKRWHEAHGRVVLDSDDLRDEVWQLPKTGADGRSTSHVTLLRLPLSPVRVEEAASLFVSHVMTFSRSSADYHDQCDLWQMGSTSMECELLERLKKEWTSVHQNASARDRWTPQRRRAVQRLETTHWKSFAAKPFSMASLLY</sequence>
<dbReference type="Proteomes" id="UP000674318">
    <property type="component" value="Chromosome 32"/>
</dbReference>
<keyword evidence="3" id="KW-1185">Reference proteome</keyword>
<proteinExistence type="predicted"/>
<organism evidence="2 3">
    <name type="scientific">Porcisia hertigi</name>
    <dbReference type="NCBI Taxonomy" id="2761500"/>
    <lineage>
        <taxon>Eukaryota</taxon>
        <taxon>Discoba</taxon>
        <taxon>Euglenozoa</taxon>
        <taxon>Kinetoplastea</taxon>
        <taxon>Metakinetoplastina</taxon>
        <taxon>Trypanosomatida</taxon>
        <taxon>Trypanosomatidae</taxon>
        <taxon>Leishmaniinae</taxon>
        <taxon>Porcisia</taxon>
    </lineage>
</organism>
<dbReference type="AlphaFoldDB" id="A0A836HN33"/>
<dbReference type="EMBL" id="JAFJZO010000032">
    <property type="protein sequence ID" value="KAG5496141.1"/>
    <property type="molecule type" value="Genomic_DNA"/>
</dbReference>
<name>A0A836HN33_9TRYP</name>
<gene>
    <name evidence="2" type="ORF">JKF63_02442</name>
</gene>
<accession>A0A836HN33</accession>
<evidence type="ECO:0000313" key="3">
    <source>
        <dbReference type="Proteomes" id="UP000674318"/>
    </source>
</evidence>
<protein>
    <submittedName>
        <fullName evidence="2">Uncharacterized protein</fullName>
    </submittedName>
</protein>
<feature type="compositionally biased region" description="Basic and acidic residues" evidence="1">
    <location>
        <begin position="184"/>
        <end position="195"/>
    </location>
</feature>
<dbReference type="RefSeq" id="XP_067754624.1">
    <property type="nucleotide sequence ID" value="XM_067898467.1"/>
</dbReference>
<feature type="compositionally biased region" description="Low complexity" evidence="1">
    <location>
        <begin position="711"/>
        <end position="728"/>
    </location>
</feature>
<evidence type="ECO:0000313" key="2">
    <source>
        <dbReference type="EMBL" id="KAG5496141.1"/>
    </source>
</evidence>
<feature type="region of interest" description="Disordered" evidence="1">
    <location>
        <begin position="705"/>
        <end position="728"/>
    </location>
</feature>
<evidence type="ECO:0000256" key="1">
    <source>
        <dbReference type="SAM" id="MobiDB-lite"/>
    </source>
</evidence>
<feature type="region of interest" description="Disordered" evidence="1">
    <location>
        <begin position="184"/>
        <end position="239"/>
    </location>
</feature>
<dbReference type="GeneID" id="94288544"/>
<reference evidence="2 3" key="1">
    <citation type="submission" date="2021-02" db="EMBL/GenBank/DDBJ databases">
        <title>Porcisia hertigi Genome sequencing and assembly.</title>
        <authorList>
            <person name="Almutairi H."/>
            <person name="Gatherer D."/>
        </authorList>
    </citation>
    <scope>NUCLEOTIDE SEQUENCE [LARGE SCALE GENOMIC DNA]</scope>
    <source>
        <strain evidence="2 3">C119</strain>
    </source>
</reference>